<dbReference type="Pfam" id="PF13715">
    <property type="entry name" value="CarbopepD_reg_2"/>
    <property type="match status" value="1"/>
</dbReference>
<comment type="caution">
    <text evidence="4">The sequence shown here is derived from an EMBL/GenBank/DDBJ whole genome shotgun (WGS) entry which is preliminary data.</text>
</comment>
<feature type="signal peptide" evidence="2">
    <location>
        <begin position="1"/>
        <end position="27"/>
    </location>
</feature>
<evidence type="ECO:0000256" key="1">
    <source>
        <dbReference type="PROSITE-ProRule" id="PRU01360"/>
    </source>
</evidence>
<organism evidence="4 5">
    <name type="scientific">Sinomicrobium weinanense</name>
    <dbReference type="NCBI Taxonomy" id="2842200"/>
    <lineage>
        <taxon>Bacteria</taxon>
        <taxon>Pseudomonadati</taxon>
        <taxon>Bacteroidota</taxon>
        <taxon>Flavobacteriia</taxon>
        <taxon>Flavobacteriales</taxon>
        <taxon>Flavobacteriaceae</taxon>
        <taxon>Sinomicrobium</taxon>
    </lineage>
</organism>
<dbReference type="RefSeq" id="WP_187967328.1">
    <property type="nucleotide sequence ID" value="NZ_JACVDC010000095.1"/>
</dbReference>
<evidence type="ECO:0000256" key="2">
    <source>
        <dbReference type="SAM" id="SignalP"/>
    </source>
</evidence>
<keyword evidence="4" id="KW-0378">Hydrolase</keyword>
<dbReference type="EMBL" id="JACVDC010000095">
    <property type="protein sequence ID" value="MBC9798206.1"/>
    <property type="molecule type" value="Genomic_DNA"/>
</dbReference>
<dbReference type="GO" id="GO:0004180">
    <property type="term" value="F:carboxypeptidase activity"/>
    <property type="evidence" value="ECO:0007669"/>
    <property type="project" value="UniProtKB-KW"/>
</dbReference>
<keyword evidence="4" id="KW-0121">Carboxypeptidase</keyword>
<dbReference type="GO" id="GO:0009279">
    <property type="term" value="C:cell outer membrane"/>
    <property type="evidence" value="ECO:0007669"/>
    <property type="project" value="UniProtKB-SubCell"/>
</dbReference>
<keyword evidence="1" id="KW-0812">Transmembrane</keyword>
<keyword evidence="1" id="KW-0472">Membrane</keyword>
<keyword evidence="1" id="KW-0998">Cell outer membrane</keyword>
<dbReference type="Gene3D" id="2.170.130.10">
    <property type="entry name" value="TonB-dependent receptor, plug domain"/>
    <property type="match status" value="1"/>
</dbReference>
<gene>
    <name evidence="4" type="ORF">IBL28_19710</name>
</gene>
<dbReference type="Gene3D" id="2.60.40.1120">
    <property type="entry name" value="Carboxypeptidase-like, regulatory domain"/>
    <property type="match status" value="1"/>
</dbReference>
<dbReference type="InterPro" id="IPR008969">
    <property type="entry name" value="CarboxyPept-like_regulatory"/>
</dbReference>
<protein>
    <submittedName>
        <fullName evidence="4">Carboxypeptidase-like regulatory domain-containing protein</fullName>
    </submittedName>
</protein>
<feature type="non-terminal residue" evidence="4">
    <location>
        <position position="210"/>
    </location>
</feature>
<comment type="similarity">
    <text evidence="1">Belongs to the TonB-dependent receptor family.</text>
</comment>
<comment type="subcellular location">
    <subcellularLocation>
        <location evidence="1">Cell outer membrane</location>
        <topology evidence="1">Multi-pass membrane protein</topology>
    </subcellularLocation>
</comment>
<dbReference type="InterPro" id="IPR039426">
    <property type="entry name" value="TonB-dep_rcpt-like"/>
</dbReference>
<feature type="domain" description="TonB-dependent receptor plug" evidence="3">
    <location>
        <begin position="122"/>
        <end position="210"/>
    </location>
</feature>
<accession>A0A926Q5I6</accession>
<reference evidence="4 5" key="1">
    <citation type="submission" date="2020-09" db="EMBL/GenBank/DDBJ databases">
        <title>Sinomicrobium weinanense sp. nov., a halophilic bacteria isolated from saline-alkali soil.</title>
        <authorList>
            <person name="Wu P."/>
            <person name="Ren H."/>
            <person name="Mei Y."/>
            <person name="Liang Y."/>
            <person name="Chen Z."/>
        </authorList>
    </citation>
    <scope>NUCLEOTIDE SEQUENCE [LARGE SCALE GENOMIC DNA]</scope>
    <source>
        <strain evidence="4 5">FJxs</strain>
    </source>
</reference>
<dbReference type="InterPro" id="IPR037066">
    <property type="entry name" value="Plug_dom_sf"/>
</dbReference>
<evidence type="ECO:0000313" key="5">
    <source>
        <dbReference type="Proteomes" id="UP000653730"/>
    </source>
</evidence>
<dbReference type="Proteomes" id="UP000653730">
    <property type="component" value="Unassembled WGS sequence"/>
</dbReference>
<dbReference type="Pfam" id="PF07715">
    <property type="entry name" value="Plug"/>
    <property type="match status" value="1"/>
</dbReference>
<keyword evidence="1" id="KW-0813">Transport</keyword>
<dbReference type="SUPFAM" id="SSF56935">
    <property type="entry name" value="Porins"/>
    <property type="match status" value="1"/>
</dbReference>
<proteinExistence type="inferred from homology"/>
<sequence>MIKQNRKKPCRKFLLGFFVLICTVVNAQERKVSGKVTGASDGLGLPGVNVVIDGTTTGVTTDWDGLYEITVPDGNAVLKFSYIGFITKKITVGDQQEVNVALEEDVSKLDEVVVIGYGSQKKSDITGSVSSVKSEELAAYPALSAEQALQGRAAGVAVQSNNGGEPGAPIKVRIRGGTSINASSDALIVVDGFVGASMPPPEDIASMEIL</sequence>
<feature type="chain" id="PRO_5038035322" evidence="2">
    <location>
        <begin position="28"/>
        <end position="210"/>
    </location>
</feature>
<dbReference type="PROSITE" id="PS52016">
    <property type="entry name" value="TONB_DEPENDENT_REC_3"/>
    <property type="match status" value="1"/>
</dbReference>
<keyword evidence="2" id="KW-0732">Signal</keyword>
<dbReference type="SUPFAM" id="SSF49464">
    <property type="entry name" value="Carboxypeptidase regulatory domain-like"/>
    <property type="match status" value="1"/>
</dbReference>
<dbReference type="AlphaFoldDB" id="A0A926Q5I6"/>
<keyword evidence="5" id="KW-1185">Reference proteome</keyword>
<keyword evidence="4" id="KW-0645">Protease</keyword>
<evidence type="ECO:0000259" key="3">
    <source>
        <dbReference type="Pfam" id="PF07715"/>
    </source>
</evidence>
<evidence type="ECO:0000313" key="4">
    <source>
        <dbReference type="EMBL" id="MBC9798206.1"/>
    </source>
</evidence>
<name>A0A926Q5I6_9FLAO</name>
<dbReference type="InterPro" id="IPR012910">
    <property type="entry name" value="Plug_dom"/>
</dbReference>
<keyword evidence="1" id="KW-1134">Transmembrane beta strand</keyword>